<dbReference type="RefSeq" id="WP_369204178.1">
    <property type="nucleotide sequence ID" value="NZ_JBFNXQ010000011.1"/>
</dbReference>
<accession>A0ABV3XBE5</accession>
<dbReference type="InterPro" id="IPR010126">
    <property type="entry name" value="Esterase_phb"/>
</dbReference>
<proteinExistence type="predicted"/>
<dbReference type="SUPFAM" id="SSF53474">
    <property type="entry name" value="alpha/beta-Hydrolases"/>
    <property type="match status" value="2"/>
</dbReference>
<evidence type="ECO:0000256" key="3">
    <source>
        <dbReference type="SAM" id="SignalP"/>
    </source>
</evidence>
<sequence length="333" mass="34277">MRRALLRLLLVPALVAAGVLTAGPAAAAGPVRVTDFGPNPGALEMYAYRPAGLPSGAPVVVALHGCTQDAAGYALGSGWPELADRWGFTVVLPQQVAANNANRCFNWFEPGDVTRGRGEVASIRSMVAHAVTAYGADPGRVFVSGLSAGGAMSAALLAAYPDVFAAGSVLAGVPVGCADDLFSAVACMTVSGQRTPGQWAAAVRAAAPAGTTEWPEVSVWHGTDDRTVNPANALDLRDQWTAVHGLPQVPASTTALPAGTTRHRYADADGTVRVTTYTVAGMGHAAPNDPGTGPRQCGRPAQYFADTVCSSWYDGVSWGLDRPGGAPYRPARL</sequence>
<dbReference type="InterPro" id="IPR029058">
    <property type="entry name" value="AB_hydrolase_fold"/>
</dbReference>
<organism evidence="4 5">
    <name type="scientific">Geodermatophilus maliterrae</name>
    <dbReference type="NCBI Taxonomy" id="3162531"/>
    <lineage>
        <taxon>Bacteria</taxon>
        <taxon>Bacillati</taxon>
        <taxon>Actinomycetota</taxon>
        <taxon>Actinomycetes</taxon>
        <taxon>Geodermatophilales</taxon>
        <taxon>Geodermatophilaceae</taxon>
        <taxon>Geodermatophilus</taxon>
    </lineage>
</organism>
<evidence type="ECO:0000313" key="4">
    <source>
        <dbReference type="EMBL" id="MEX5717880.1"/>
    </source>
</evidence>
<dbReference type="EMBL" id="JBFNXQ010000011">
    <property type="protein sequence ID" value="MEX5717880.1"/>
    <property type="molecule type" value="Genomic_DNA"/>
</dbReference>
<dbReference type="Pfam" id="PF10503">
    <property type="entry name" value="Esterase_PHB"/>
    <property type="match status" value="1"/>
</dbReference>
<keyword evidence="2" id="KW-0378">Hydrolase</keyword>
<keyword evidence="5" id="KW-1185">Reference proteome</keyword>
<feature type="chain" id="PRO_5047301578" evidence="3">
    <location>
        <begin position="28"/>
        <end position="333"/>
    </location>
</feature>
<feature type="signal peptide" evidence="3">
    <location>
        <begin position="1"/>
        <end position="27"/>
    </location>
</feature>
<name>A0ABV3XBE5_9ACTN</name>
<comment type="caution">
    <text evidence="4">The sequence shown here is derived from an EMBL/GenBank/DDBJ whole genome shotgun (WGS) entry which is preliminary data.</text>
</comment>
<evidence type="ECO:0000256" key="2">
    <source>
        <dbReference type="ARBA" id="ARBA00022801"/>
    </source>
</evidence>
<dbReference type="InterPro" id="IPR050955">
    <property type="entry name" value="Plant_Biomass_Hydrol_Est"/>
</dbReference>
<evidence type="ECO:0000313" key="5">
    <source>
        <dbReference type="Proteomes" id="UP001560045"/>
    </source>
</evidence>
<evidence type="ECO:0000256" key="1">
    <source>
        <dbReference type="ARBA" id="ARBA00022729"/>
    </source>
</evidence>
<dbReference type="Proteomes" id="UP001560045">
    <property type="component" value="Unassembled WGS sequence"/>
</dbReference>
<dbReference type="PANTHER" id="PTHR43037">
    <property type="entry name" value="UNNAMED PRODUCT-RELATED"/>
    <property type="match status" value="1"/>
</dbReference>
<reference evidence="4 5" key="1">
    <citation type="submission" date="2024-06" db="EMBL/GenBank/DDBJ databases">
        <title>Draft genome sequence of Geodermatophilus badlandi, a novel member of the Geodermatophilaceae isolated from badland sedimentary rocks in the Red desert, Wyoming, USA.</title>
        <authorList>
            <person name="Ben Tekaya S."/>
            <person name="Nouioui I."/>
            <person name="Flores G.M."/>
            <person name="Shaal M.N."/>
            <person name="Bredoire F."/>
            <person name="Basile F."/>
            <person name="Van Diepen L."/>
            <person name="Ward N.L."/>
        </authorList>
    </citation>
    <scope>NUCLEOTIDE SEQUENCE [LARGE SCALE GENOMIC DNA]</scope>
    <source>
        <strain evidence="4 5">WL48A</strain>
    </source>
</reference>
<protein>
    <submittedName>
        <fullName evidence="4">PHB depolymerase family esterase</fullName>
    </submittedName>
</protein>
<dbReference type="PANTHER" id="PTHR43037:SF1">
    <property type="entry name" value="BLL1128 PROTEIN"/>
    <property type="match status" value="1"/>
</dbReference>
<dbReference type="NCBIfam" id="TIGR01840">
    <property type="entry name" value="esterase_phb"/>
    <property type="match status" value="1"/>
</dbReference>
<dbReference type="Gene3D" id="3.40.50.1820">
    <property type="entry name" value="alpha/beta hydrolase"/>
    <property type="match status" value="1"/>
</dbReference>
<gene>
    <name evidence="4" type="ORF">ABQ292_05805</name>
</gene>
<keyword evidence="1 3" id="KW-0732">Signal</keyword>